<dbReference type="RefSeq" id="WP_116001021.1">
    <property type="nucleotide sequence ID" value="NZ_QUOV01000001.1"/>
</dbReference>
<feature type="chain" id="PRO_5017835890" description="YceK/YidQ family lipoprotein" evidence="2">
    <location>
        <begin position="25"/>
        <end position="109"/>
    </location>
</feature>
<keyword evidence="1" id="KW-0812">Transmembrane</keyword>
<evidence type="ECO:0000256" key="2">
    <source>
        <dbReference type="SAM" id="SignalP"/>
    </source>
</evidence>
<dbReference type="PROSITE" id="PS51257">
    <property type="entry name" value="PROKAR_LIPOPROTEIN"/>
    <property type="match status" value="1"/>
</dbReference>
<gene>
    <name evidence="3" type="ORF">DXX92_14085</name>
</gene>
<keyword evidence="1" id="KW-1133">Transmembrane helix</keyword>
<name>A0A3E0UIA2_9GAMM</name>
<accession>A0A3E0UIA2</accession>
<evidence type="ECO:0000313" key="3">
    <source>
        <dbReference type="EMBL" id="REL36353.1"/>
    </source>
</evidence>
<proteinExistence type="predicted"/>
<dbReference type="OrthoDB" id="6388293at2"/>
<dbReference type="Proteomes" id="UP000256999">
    <property type="component" value="Unassembled WGS sequence"/>
</dbReference>
<feature type="signal peptide" evidence="2">
    <location>
        <begin position="1"/>
        <end position="24"/>
    </location>
</feature>
<organism evidence="3 4">
    <name type="scientific">Thalassotalea euphylliae</name>
    <dbReference type="NCBI Taxonomy" id="1655234"/>
    <lineage>
        <taxon>Bacteria</taxon>
        <taxon>Pseudomonadati</taxon>
        <taxon>Pseudomonadota</taxon>
        <taxon>Gammaproteobacteria</taxon>
        <taxon>Alteromonadales</taxon>
        <taxon>Colwelliaceae</taxon>
        <taxon>Thalassotalea</taxon>
    </lineage>
</organism>
<sequence>MSKRFTSSWLRRCIATCLASTITACVVVPITDHSYQAKCEMSSDRKILKIVDGYKDNNTYYSISGVILLPITGIFSGAYVAVNNIYHLGEETIVCGKKTANGGSETSAK</sequence>
<evidence type="ECO:0000256" key="1">
    <source>
        <dbReference type="SAM" id="Phobius"/>
    </source>
</evidence>
<evidence type="ECO:0008006" key="5">
    <source>
        <dbReference type="Google" id="ProtNLM"/>
    </source>
</evidence>
<comment type="caution">
    <text evidence="3">The sequence shown here is derived from an EMBL/GenBank/DDBJ whole genome shotgun (WGS) entry which is preliminary data.</text>
</comment>
<protein>
    <recommendedName>
        <fullName evidence="5">YceK/YidQ family lipoprotein</fullName>
    </recommendedName>
</protein>
<dbReference type="AlphaFoldDB" id="A0A3E0UIA2"/>
<dbReference type="EMBL" id="QUOV01000001">
    <property type="protein sequence ID" value="REL36353.1"/>
    <property type="molecule type" value="Genomic_DNA"/>
</dbReference>
<evidence type="ECO:0000313" key="4">
    <source>
        <dbReference type="Proteomes" id="UP000256999"/>
    </source>
</evidence>
<keyword evidence="1" id="KW-0472">Membrane</keyword>
<feature type="transmembrane region" description="Helical" evidence="1">
    <location>
        <begin position="60"/>
        <end position="82"/>
    </location>
</feature>
<reference evidence="3 4" key="1">
    <citation type="submission" date="2018-08" db="EMBL/GenBank/DDBJ databases">
        <title>Thalassotalea euphylliae genome.</title>
        <authorList>
            <person name="Summers S."/>
            <person name="Rice S.A."/>
            <person name="Freckelton M.L."/>
            <person name="Nedved B.T."/>
            <person name="Hadfield M.G."/>
        </authorList>
    </citation>
    <scope>NUCLEOTIDE SEQUENCE [LARGE SCALE GENOMIC DNA]</scope>
    <source>
        <strain evidence="3 4">H2</strain>
    </source>
</reference>
<keyword evidence="2" id="KW-0732">Signal</keyword>